<dbReference type="InterPro" id="IPR009100">
    <property type="entry name" value="AcylCoA_DH/oxidase_NM_dom_sf"/>
</dbReference>
<dbReference type="Gene3D" id="1.10.540.10">
    <property type="entry name" value="Acyl-CoA dehydrogenase/oxidase, N-terminal domain"/>
    <property type="match status" value="1"/>
</dbReference>
<keyword evidence="13" id="KW-1185">Reference proteome</keyword>
<dbReference type="InterPro" id="IPR046373">
    <property type="entry name" value="Acyl-CoA_Oxase/DH_mid-dom_sf"/>
</dbReference>
<dbReference type="GO" id="GO:0050660">
    <property type="term" value="F:flavin adenine dinucleotide binding"/>
    <property type="evidence" value="ECO:0007669"/>
    <property type="project" value="InterPro"/>
</dbReference>
<dbReference type="InterPro" id="IPR037069">
    <property type="entry name" value="AcylCoA_DH/ox_N_sf"/>
</dbReference>
<dbReference type="SUPFAM" id="SSF56645">
    <property type="entry name" value="Acyl-CoA dehydrogenase NM domain-like"/>
    <property type="match status" value="1"/>
</dbReference>
<dbReference type="Pfam" id="PF02770">
    <property type="entry name" value="Acyl-CoA_dh_M"/>
    <property type="match status" value="1"/>
</dbReference>
<evidence type="ECO:0000256" key="6">
    <source>
        <dbReference type="ARBA" id="ARBA00022827"/>
    </source>
</evidence>
<dbReference type="EMBL" id="BHYM01000008">
    <property type="protein sequence ID" value="GCE37377.1"/>
    <property type="molecule type" value="Genomic_DNA"/>
</dbReference>
<evidence type="ECO:0000313" key="13">
    <source>
        <dbReference type="Proteomes" id="UP000287519"/>
    </source>
</evidence>
<feature type="domain" description="Acyl-CoA dehydrogenase/oxidase N-terminal" evidence="11">
    <location>
        <begin position="55"/>
        <end position="162"/>
    </location>
</feature>
<evidence type="ECO:0000259" key="10">
    <source>
        <dbReference type="Pfam" id="PF02770"/>
    </source>
</evidence>
<organism evidence="12 13">
    <name type="scientific">Rhodococcus wratislaviensis</name>
    <name type="common">Tsukamurella wratislaviensis</name>
    <dbReference type="NCBI Taxonomy" id="44752"/>
    <lineage>
        <taxon>Bacteria</taxon>
        <taxon>Bacillati</taxon>
        <taxon>Actinomycetota</taxon>
        <taxon>Actinomycetes</taxon>
        <taxon>Mycobacteriales</taxon>
        <taxon>Nocardiaceae</taxon>
        <taxon>Rhodococcus</taxon>
    </lineage>
</organism>
<dbReference type="InterPro" id="IPR036250">
    <property type="entry name" value="AcylCo_DH-like_C"/>
</dbReference>
<dbReference type="InterPro" id="IPR006091">
    <property type="entry name" value="Acyl-CoA_Oxase/DH_mid-dom"/>
</dbReference>
<evidence type="ECO:0000256" key="7">
    <source>
        <dbReference type="ARBA" id="ARBA00023002"/>
    </source>
</evidence>
<keyword evidence="6 8" id="KW-0274">FAD</keyword>
<evidence type="ECO:0000259" key="11">
    <source>
        <dbReference type="Pfam" id="PF02771"/>
    </source>
</evidence>
<dbReference type="Gene3D" id="2.40.110.10">
    <property type="entry name" value="Butyryl-CoA Dehydrogenase, subunit A, domain 2"/>
    <property type="match status" value="1"/>
</dbReference>
<reference evidence="12 13" key="1">
    <citation type="submission" date="2018-11" db="EMBL/GenBank/DDBJ databases">
        <title>Microbial catabolism of amino acid.</title>
        <authorList>
            <person name="Hibi M."/>
            <person name="Ogawa J."/>
        </authorList>
    </citation>
    <scope>NUCLEOTIDE SEQUENCE [LARGE SCALE GENOMIC DNA]</scope>
    <source>
        <strain evidence="12 13">C31-06</strain>
    </source>
</reference>
<evidence type="ECO:0000256" key="5">
    <source>
        <dbReference type="ARBA" id="ARBA00022630"/>
    </source>
</evidence>
<comment type="pathway">
    <text evidence="2">Amino-acid degradation; L-valine degradation.</text>
</comment>
<comment type="caution">
    <text evidence="12">The sequence shown here is derived from an EMBL/GenBank/DDBJ whole genome shotgun (WGS) entry which is preliminary data.</text>
</comment>
<dbReference type="SUPFAM" id="SSF47203">
    <property type="entry name" value="Acyl-CoA dehydrogenase C-terminal domain-like"/>
    <property type="match status" value="1"/>
</dbReference>
<sequence>MVEYPLHCRGHRHTWTNSAFSFIVDVPPSGIAISLDGNFDLPTGVPVTDQLLDAAEFRGAVRAFANREIHPGAAFRDETREFPAELVKRLGEQDLMGISVPEEFGGLGMSTKTQLIAIEEVARTDAALASIYTAHYLGLEPILVGGTEEQKRRWLPRLASGELLAGFALTEPDAGSDIASMRTTARREDDGWHLSGSKTYISNAKEADLVVLFAKTDPSAGFRGITAFVLPQGTPGVSYSEPQDKLGIRSAPTYTVYLDDVVLPHDAVVGTEGRGGNIALTALNRARIDVAAMANGIALRAWELGRSYAAERKQFGHPIAEFQAIQLLLGACDAQLVASRVTADWAADVKDAGADLRRAASVSKYVATEACFSIVDQTVQIHGGAGFMRESEIERLYRDCRILRIFEGTSQIQLLTIASNAPSPRSTEF</sequence>
<dbReference type="PROSITE" id="PS00072">
    <property type="entry name" value="ACYL_COA_DH_1"/>
    <property type="match status" value="1"/>
</dbReference>
<proteinExistence type="inferred from homology"/>
<dbReference type="InterPro" id="IPR009075">
    <property type="entry name" value="AcylCo_DH/oxidase_C"/>
</dbReference>
<feature type="domain" description="Acyl-CoA dehydrogenase/oxidase C-terminal" evidence="9">
    <location>
        <begin position="273"/>
        <end position="420"/>
    </location>
</feature>
<comment type="similarity">
    <text evidence="3 8">Belongs to the acyl-CoA dehydrogenase family.</text>
</comment>
<gene>
    <name evidence="12" type="ORF">Rhow_007974</name>
</gene>
<keyword evidence="5 8" id="KW-0285">Flavoprotein</keyword>
<dbReference type="GO" id="GO:0003995">
    <property type="term" value="F:acyl-CoA dehydrogenase activity"/>
    <property type="evidence" value="ECO:0007669"/>
    <property type="project" value="InterPro"/>
</dbReference>
<feature type="domain" description="Acyl-CoA oxidase/dehydrogenase middle" evidence="10">
    <location>
        <begin position="166"/>
        <end position="261"/>
    </location>
</feature>
<evidence type="ECO:0000256" key="1">
    <source>
        <dbReference type="ARBA" id="ARBA00001974"/>
    </source>
</evidence>
<evidence type="ECO:0000313" key="12">
    <source>
        <dbReference type="EMBL" id="GCE37377.1"/>
    </source>
</evidence>
<dbReference type="Pfam" id="PF02771">
    <property type="entry name" value="Acyl-CoA_dh_N"/>
    <property type="match status" value="1"/>
</dbReference>
<dbReference type="GO" id="GO:0009083">
    <property type="term" value="P:branched-chain amino acid catabolic process"/>
    <property type="evidence" value="ECO:0007669"/>
    <property type="project" value="UniProtKB-KW"/>
</dbReference>
<comment type="cofactor">
    <cofactor evidence="1 8">
        <name>FAD</name>
        <dbReference type="ChEBI" id="CHEBI:57692"/>
    </cofactor>
</comment>
<dbReference type="Pfam" id="PF00441">
    <property type="entry name" value="Acyl-CoA_dh_1"/>
    <property type="match status" value="1"/>
</dbReference>
<dbReference type="AlphaFoldDB" id="A0A402C1B9"/>
<evidence type="ECO:0000256" key="4">
    <source>
        <dbReference type="ARBA" id="ARBA00022456"/>
    </source>
</evidence>
<dbReference type="FunFam" id="1.20.140.10:FF:000001">
    <property type="entry name" value="Acyl-CoA dehydrogenase"/>
    <property type="match status" value="1"/>
</dbReference>
<accession>A0A402C1B9</accession>
<dbReference type="Proteomes" id="UP000287519">
    <property type="component" value="Unassembled WGS sequence"/>
</dbReference>
<dbReference type="InterPro" id="IPR006089">
    <property type="entry name" value="Acyl-CoA_DH_CS"/>
</dbReference>
<dbReference type="FunFam" id="1.10.540.10:FF:000002">
    <property type="entry name" value="Acyl-CoA dehydrogenase FadE19"/>
    <property type="match status" value="1"/>
</dbReference>
<evidence type="ECO:0000256" key="8">
    <source>
        <dbReference type="RuleBase" id="RU362125"/>
    </source>
</evidence>
<dbReference type="PANTHER" id="PTHR43884:SF12">
    <property type="entry name" value="ISOVALERYL-COA DEHYDROGENASE, MITOCHONDRIAL-RELATED"/>
    <property type="match status" value="1"/>
</dbReference>
<dbReference type="InterPro" id="IPR013786">
    <property type="entry name" value="AcylCoA_DH/ox_N"/>
</dbReference>
<dbReference type="Gene3D" id="1.20.140.10">
    <property type="entry name" value="Butyryl-CoA Dehydrogenase, subunit A, domain 3"/>
    <property type="match status" value="1"/>
</dbReference>
<evidence type="ECO:0000259" key="9">
    <source>
        <dbReference type="Pfam" id="PF00441"/>
    </source>
</evidence>
<evidence type="ECO:0000256" key="2">
    <source>
        <dbReference type="ARBA" id="ARBA00005109"/>
    </source>
</evidence>
<dbReference type="PANTHER" id="PTHR43884">
    <property type="entry name" value="ACYL-COA DEHYDROGENASE"/>
    <property type="match status" value="1"/>
</dbReference>
<dbReference type="FunFam" id="2.40.110.10:FF:000001">
    <property type="entry name" value="Acyl-CoA dehydrogenase, mitochondrial"/>
    <property type="match status" value="1"/>
</dbReference>
<evidence type="ECO:0000256" key="3">
    <source>
        <dbReference type="ARBA" id="ARBA00009347"/>
    </source>
</evidence>
<keyword evidence="7 8" id="KW-0560">Oxidoreductase</keyword>
<name>A0A402C1B9_RHOWR</name>
<protein>
    <submittedName>
        <fullName evidence="12">Butyryl-CoA dehydrogenase</fullName>
    </submittedName>
</protein>
<keyword evidence="4" id="KW-0101">Branched-chain amino acid catabolism</keyword>
<dbReference type="PROSITE" id="PS00073">
    <property type="entry name" value="ACYL_COA_DH_2"/>
    <property type="match status" value="1"/>
</dbReference>